<protein>
    <submittedName>
        <fullName evidence="1">Uncharacterized protein</fullName>
    </submittedName>
</protein>
<comment type="caution">
    <text evidence="1">The sequence shown here is derived from an EMBL/GenBank/DDBJ whole genome shotgun (WGS) entry which is preliminary data.</text>
</comment>
<proteinExistence type="predicted"/>
<dbReference type="OrthoDB" id="1112175at2759"/>
<sequence>MSGRTTRWAYCDCFYGGQTGSVRLSQTLSLANVLYVPGLHCHLISVSKLIDHSACTVSFTNSLCDIQDLHLRNLIGPDERRDELIYFRDVPDVHVVAEPGFPEC</sequence>
<name>A0A9P0YX28_CUSEU</name>
<dbReference type="AlphaFoldDB" id="A0A9P0YX28"/>
<dbReference type="EMBL" id="CAMAPE010000010">
    <property type="protein sequence ID" value="CAH9078606.1"/>
    <property type="molecule type" value="Genomic_DNA"/>
</dbReference>
<evidence type="ECO:0000313" key="1">
    <source>
        <dbReference type="EMBL" id="CAH9078606.1"/>
    </source>
</evidence>
<gene>
    <name evidence="1" type="ORF">CEURO_LOCUS6839</name>
</gene>
<keyword evidence="2" id="KW-1185">Reference proteome</keyword>
<reference evidence="1" key="1">
    <citation type="submission" date="2022-07" db="EMBL/GenBank/DDBJ databases">
        <authorList>
            <person name="Macas J."/>
            <person name="Novak P."/>
            <person name="Neumann P."/>
        </authorList>
    </citation>
    <scope>NUCLEOTIDE SEQUENCE</scope>
</reference>
<organism evidence="1 2">
    <name type="scientific">Cuscuta europaea</name>
    <name type="common">European dodder</name>
    <dbReference type="NCBI Taxonomy" id="41803"/>
    <lineage>
        <taxon>Eukaryota</taxon>
        <taxon>Viridiplantae</taxon>
        <taxon>Streptophyta</taxon>
        <taxon>Embryophyta</taxon>
        <taxon>Tracheophyta</taxon>
        <taxon>Spermatophyta</taxon>
        <taxon>Magnoliopsida</taxon>
        <taxon>eudicotyledons</taxon>
        <taxon>Gunneridae</taxon>
        <taxon>Pentapetalae</taxon>
        <taxon>asterids</taxon>
        <taxon>lamiids</taxon>
        <taxon>Solanales</taxon>
        <taxon>Convolvulaceae</taxon>
        <taxon>Cuscuteae</taxon>
        <taxon>Cuscuta</taxon>
        <taxon>Cuscuta subgen. Cuscuta</taxon>
    </lineage>
</organism>
<accession>A0A9P0YX28</accession>
<evidence type="ECO:0000313" key="2">
    <source>
        <dbReference type="Proteomes" id="UP001152484"/>
    </source>
</evidence>
<dbReference type="Proteomes" id="UP001152484">
    <property type="component" value="Unassembled WGS sequence"/>
</dbReference>